<keyword evidence="1" id="KW-0812">Transmembrane</keyword>
<feature type="transmembrane region" description="Helical" evidence="1">
    <location>
        <begin position="60"/>
        <end position="82"/>
    </location>
</feature>
<protein>
    <submittedName>
        <fullName evidence="2">Uncharacterized protein</fullName>
    </submittedName>
</protein>
<proteinExistence type="predicted"/>
<name>G8WTC5_STREN</name>
<gene>
    <name evidence="2" type="ordered locus">SCATT_06370</name>
</gene>
<dbReference type="Proteomes" id="UP000007842">
    <property type="component" value="Chromosome"/>
</dbReference>
<keyword evidence="1" id="KW-1133">Transmembrane helix</keyword>
<dbReference type="EMBL" id="CP003219">
    <property type="protein sequence ID" value="AEW93008.1"/>
    <property type="molecule type" value="Genomic_DNA"/>
</dbReference>
<dbReference type="PATRIC" id="fig|1003195.29.peg.638"/>
<accession>G8WTC5</accession>
<evidence type="ECO:0000313" key="3">
    <source>
        <dbReference type="Proteomes" id="UP000007842"/>
    </source>
</evidence>
<keyword evidence="3" id="KW-1185">Reference proteome</keyword>
<reference evidence="3" key="1">
    <citation type="submission" date="2011-12" db="EMBL/GenBank/DDBJ databases">
        <title>Complete genome sequence of Streptomyces cattleya strain DSM 46488.</title>
        <authorList>
            <person name="Ou H.-Y."/>
            <person name="Li P."/>
            <person name="Zhao C."/>
            <person name="O'Hagan D."/>
            <person name="Deng Z."/>
        </authorList>
    </citation>
    <scope>NUCLEOTIDE SEQUENCE [LARGE SCALE GENOMIC DNA]</scope>
    <source>
        <strain evidence="3">ATCC 35852 / DSM 46488 / JCM 4925 / NBRC 14057 / NRRL 8057</strain>
    </source>
</reference>
<organism evidence="2 3">
    <name type="scientific">Streptantibioticus cattleyicolor (strain ATCC 35852 / DSM 46488 / JCM 4925 / NBRC 14057 / NRRL 8057)</name>
    <name type="common">Streptomyces cattleya</name>
    <dbReference type="NCBI Taxonomy" id="1003195"/>
    <lineage>
        <taxon>Bacteria</taxon>
        <taxon>Bacillati</taxon>
        <taxon>Actinomycetota</taxon>
        <taxon>Actinomycetes</taxon>
        <taxon>Kitasatosporales</taxon>
        <taxon>Streptomycetaceae</taxon>
        <taxon>Streptantibioticus</taxon>
    </lineage>
</organism>
<keyword evidence="1" id="KW-0472">Membrane</keyword>
<dbReference type="HOGENOM" id="CLU_2481884_0_0_11"/>
<sequence length="87" mass="9228">MPSGPHRPPGDRRARCAVVGQRRGVGGLRRLLRDRGDPAGDPAAFAPPRFYASFYTLCQLPLTAAVLTAIIIGSGVALFFLLGPGLR</sequence>
<dbReference type="AlphaFoldDB" id="G8WTC5"/>
<evidence type="ECO:0000313" key="2">
    <source>
        <dbReference type="EMBL" id="AEW93008.1"/>
    </source>
</evidence>
<dbReference type="KEGG" id="scy:SCATT_06370"/>
<dbReference type="STRING" id="1003195.SCATT_06370"/>
<evidence type="ECO:0000256" key="1">
    <source>
        <dbReference type="SAM" id="Phobius"/>
    </source>
</evidence>